<dbReference type="GO" id="GO:0003684">
    <property type="term" value="F:damaged DNA binding"/>
    <property type="evidence" value="ECO:0007669"/>
    <property type="project" value="InterPro"/>
</dbReference>
<evidence type="ECO:0000313" key="16">
    <source>
        <dbReference type="Proteomes" id="UP001321582"/>
    </source>
</evidence>
<dbReference type="GO" id="GO:0008270">
    <property type="term" value="F:zinc ion binding"/>
    <property type="evidence" value="ECO:0007669"/>
    <property type="project" value="UniProtKB-KW"/>
</dbReference>
<comment type="similarity">
    <text evidence="11 13">Belongs to the RecA family. RadA subfamily.</text>
</comment>
<dbReference type="InterPro" id="IPR020588">
    <property type="entry name" value="RecA_ATP-bd"/>
</dbReference>
<dbReference type="GO" id="GO:0140664">
    <property type="term" value="F:ATP-dependent DNA damage sensor activity"/>
    <property type="evidence" value="ECO:0007669"/>
    <property type="project" value="InterPro"/>
</dbReference>
<evidence type="ECO:0000256" key="13">
    <source>
        <dbReference type="RuleBase" id="RU003555"/>
    </source>
</evidence>
<keyword evidence="3 11" id="KW-0227">DNA damage</keyword>
<dbReference type="Gene3D" id="3.40.50.300">
    <property type="entry name" value="P-loop containing nucleotide triphosphate hydrolases"/>
    <property type="match status" value="1"/>
</dbReference>
<dbReference type="PANTHER" id="PTHR32472">
    <property type="entry name" value="DNA REPAIR PROTEIN RADA"/>
    <property type="match status" value="1"/>
</dbReference>
<gene>
    <name evidence="11 15" type="primary">radA</name>
    <name evidence="15" type="ORF">HLVA_09590</name>
</gene>
<keyword evidence="1 11" id="KW-0479">Metal-binding</keyword>
<proteinExistence type="inferred from homology"/>
<evidence type="ECO:0000259" key="14">
    <source>
        <dbReference type="PROSITE" id="PS50162"/>
    </source>
</evidence>
<dbReference type="Gene3D" id="3.30.230.10">
    <property type="match status" value="1"/>
</dbReference>
<dbReference type="NCBIfam" id="TIGR00416">
    <property type="entry name" value="sms"/>
    <property type="match status" value="1"/>
</dbReference>
<keyword evidence="8 11" id="KW-0346">Stress response</keyword>
<dbReference type="Proteomes" id="UP001321582">
    <property type="component" value="Chromosome"/>
</dbReference>
<dbReference type="InterPro" id="IPR027417">
    <property type="entry name" value="P-loop_NTPase"/>
</dbReference>
<comment type="function">
    <text evidence="13">DNA-dependent ATPase involved in processing of recombination intermediates, plays a role in repairing DNA breaks. Stimulates the branch migration of RecA-mediated strand transfer reactions, allowing the 3' invading strand to extend heteroduplex DNA faster. Binds ssDNA in the presence of ADP but not other nucleotides, has ATPase activity that is stimulated by ssDNA and various branched DNA structures, but inhibited by SSB. Does not have RecA's homology-searching function.</text>
</comment>
<reference evidence="15 16" key="1">
    <citation type="submission" date="2022-11" db="EMBL/GenBank/DDBJ databases">
        <title>Haliovirga abyssi gen. nov., sp. nov., a mesophilic fermentative bacterium isolated from the Iheya North hydrothermal field and the proposal of Haliovirgaceae fam. nov.</title>
        <authorList>
            <person name="Miyazaki U."/>
            <person name="Tame A."/>
            <person name="Miyazaki J."/>
            <person name="Takai K."/>
            <person name="Sawayama S."/>
            <person name="Kitajima M."/>
            <person name="Okamoto A."/>
            <person name="Nakagawa S."/>
        </authorList>
    </citation>
    <scope>NUCLEOTIDE SEQUENCE [LARGE SCALE GENOMIC DNA]</scope>
    <source>
        <strain evidence="15 16">IC12</strain>
    </source>
</reference>
<keyword evidence="16" id="KW-1185">Reference proteome</keyword>
<dbReference type="InterPro" id="IPR041166">
    <property type="entry name" value="Rubredoxin_2"/>
</dbReference>
<dbReference type="InterPro" id="IPR004504">
    <property type="entry name" value="DNA_repair_RadA"/>
</dbReference>
<dbReference type="AlphaFoldDB" id="A0AAU9DY95"/>
<dbReference type="FunFam" id="3.40.50.300:FF:000050">
    <property type="entry name" value="DNA repair protein RadA"/>
    <property type="match status" value="1"/>
</dbReference>
<dbReference type="InterPro" id="IPR003593">
    <property type="entry name" value="AAA+_ATPase"/>
</dbReference>
<feature type="short sequence motif" description="RadA KNRFG motif" evidence="11">
    <location>
        <begin position="245"/>
        <end position="249"/>
    </location>
</feature>
<keyword evidence="10 11" id="KW-0234">DNA repair</keyword>
<dbReference type="PROSITE" id="PS50162">
    <property type="entry name" value="RECA_2"/>
    <property type="match status" value="1"/>
</dbReference>
<dbReference type="RefSeq" id="WP_307905322.1">
    <property type="nucleotide sequence ID" value="NZ_AP027059.1"/>
</dbReference>
<dbReference type="EMBL" id="AP027059">
    <property type="protein sequence ID" value="BDU50390.1"/>
    <property type="molecule type" value="Genomic_DNA"/>
</dbReference>
<keyword evidence="2 11" id="KW-0547">Nucleotide-binding</keyword>
<dbReference type="SUPFAM" id="SSF54211">
    <property type="entry name" value="Ribosomal protein S5 domain 2-like"/>
    <property type="match status" value="1"/>
</dbReference>
<keyword evidence="4 13" id="KW-0863">Zinc-finger</keyword>
<feature type="domain" description="RecA family profile 1" evidence="14">
    <location>
        <begin position="60"/>
        <end position="208"/>
    </location>
</feature>
<dbReference type="GO" id="GO:0000725">
    <property type="term" value="P:recombinational repair"/>
    <property type="evidence" value="ECO:0007669"/>
    <property type="project" value="UniProtKB-UniRule"/>
</dbReference>
<feature type="region of interest" description="Lon-protease-like" evidence="11">
    <location>
        <begin position="344"/>
        <end position="447"/>
    </location>
</feature>
<dbReference type="Pfam" id="PF13541">
    <property type="entry name" value="ChlI"/>
    <property type="match status" value="1"/>
</dbReference>
<dbReference type="InterPro" id="IPR020568">
    <property type="entry name" value="Ribosomal_Su5_D2-typ_SF"/>
</dbReference>
<sequence>MKKKEYYVCTNCGYKTNKWIGKCPECESWNSFEEETEAPIKIKTEKSIKAITINEVELLKDYRYKTNFNEFDRVLGGGLVRGEVVLLTGNPGVGKSTLLLQILKDYTKYGDVLYISGEESAEQIKHRAKRLKINSDKLFLVSETEIEAIKKYILENKPKVVGVDSIQTLYSNEYNAIPGTVTQIRESTLKIVEMAKKHGISFFIVGHITKDGKVAGPKLLEHMVDAVMSFEGEENYLYRILRNSKNRFGSINEVGIFNLEDDGISEIRNPSEFFLGERDEKNIGSIVVPVLEGTKVFLLEIQSLTSTTNFGMARRVAQGIDYNRMQILLAILEKKFSLNLTTQDIFINIPGGLSVKETTIDLAIALSILSSIRDIPVNNDVAALGELGLRGEVRKVSFITKRLNELKKMGFKKIYLPEGNRKEVEKSSINLKFYYLKNLYELLERMK</sequence>
<evidence type="ECO:0000256" key="3">
    <source>
        <dbReference type="ARBA" id="ARBA00022763"/>
    </source>
</evidence>
<dbReference type="CDD" id="cd01121">
    <property type="entry name" value="RadA_SMS_N"/>
    <property type="match status" value="1"/>
</dbReference>
<dbReference type="Pfam" id="PF13481">
    <property type="entry name" value="AAA_25"/>
    <property type="match status" value="1"/>
</dbReference>
<evidence type="ECO:0000256" key="4">
    <source>
        <dbReference type="ARBA" id="ARBA00022771"/>
    </source>
</evidence>
<keyword evidence="5" id="KW-0378">Hydrolase</keyword>
<evidence type="ECO:0000256" key="10">
    <source>
        <dbReference type="ARBA" id="ARBA00023204"/>
    </source>
</evidence>
<evidence type="ECO:0000256" key="5">
    <source>
        <dbReference type="ARBA" id="ARBA00022801"/>
    </source>
</evidence>
<dbReference type="SMART" id="SM00382">
    <property type="entry name" value="AAA"/>
    <property type="match status" value="1"/>
</dbReference>
<feature type="binding site" evidence="11">
    <location>
        <begin position="89"/>
        <end position="96"/>
    </location>
    <ligand>
        <name>ATP</name>
        <dbReference type="ChEBI" id="CHEBI:30616"/>
    </ligand>
</feature>
<keyword evidence="7 11" id="KW-0067">ATP-binding</keyword>
<accession>A0AAU9DY95</accession>
<evidence type="ECO:0000256" key="6">
    <source>
        <dbReference type="ARBA" id="ARBA00022833"/>
    </source>
</evidence>
<evidence type="ECO:0000256" key="1">
    <source>
        <dbReference type="ARBA" id="ARBA00022723"/>
    </source>
</evidence>
<keyword evidence="9 11" id="KW-0238">DNA-binding</keyword>
<dbReference type="HAMAP" id="MF_01498">
    <property type="entry name" value="RadA_bact"/>
    <property type="match status" value="1"/>
</dbReference>
<dbReference type="GO" id="GO:0005524">
    <property type="term" value="F:ATP binding"/>
    <property type="evidence" value="ECO:0007669"/>
    <property type="project" value="UniProtKB-UniRule"/>
</dbReference>
<evidence type="ECO:0000313" key="15">
    <source>
        <dbReference type="EMBL" id="BDU50390.1"/>
    </source>
</evidence>
<dbReference type="GO" id="GO:0005829">
    <property type="term" value="C:cytosol"/>
    <property type="evidence" value="ECO:0007669"/>
    <property type="project" value="TreeGrafter"/>
</dbReference>
<dbReference type="SUPFAM" id="SSF52540">
    <property type="entry name" value="P-loop containing nucleoside triphosphate hydrolases"/>
    <property type="match status" value="1"/>
</dbReference>
<dbReference type="InterPro" id="IPR014721">
    <property type="entry name" value="Ribsml_uS5_D2-typ_fold_subgr"/>
</dbReference>
<evidence type="ECO:0000256" key="12">
    <source>
        <dbReference type="NCBIfam" id="TIGR00416"/>
    </source>
</evidence>
<keyword evidence="6 13" id="KW-0862">Zinc</keyword>
<dbReference type="GO" id="GO:0016787">
    <property type="term" value="F:hydrolase activity"/>
    <property type="evidence" value="ECO:0007669"/>
    <property type="project" value="UniProtKB-KW"/>
</dbReference>
<name>A0AAU9DY95_9FUSO</name>
<organism evidence="15 16">
    <name type="scientific">Haliovirga abyssi</name>
    <dbReference type="NCBI Taxonomy" id="2996794"/>
    <lineage>
        <taxon>Bacteria</taxon>
        <taxon>Fusobacteriati</taxon>
        <taxon>Fusobacteriota</taxon>
        <taxon>Fusobacteriia</taxon>
        <taxon>Fusobacteriales</taxon>
        <taxon>Haliovirgaceae</taxon>
        <taxon>Haliovirga</taxon>
    </lineage>
</organism>
<evidence type="ECO:0000256" key="8">
    <source>
        <dbReference type="ARBA" id="ARBA00023016"/>
    </source>
</evidence>
<dbReference type="PANTHER" id="PTHR32472:SF10">
    <property type="entry name" value="DNA REPAIR PROTEIN RADA-LIKE PROTEIN"/>
    <property type="match status" value="1"/>
</dbReference>
<evidence type="ECO:0000256" key="2">
    <source>
        <dbReference type="ARBA" id="ARBA00022741"/>
    </source>
</evidence>
<dbReference type="Pfam" id="PF18073">
    <property type="entry name" value="Zn_ribbon_LapB"/>
    <property type="match status" value="1"/>
</dbReference>
<dbReference type="KEGG" id="haby:HLVA_09590"/>
<comment type="function">
    <text evidence="11">Plays a role in repairing double-strand DNA breaks, probably involving stabilizing or processing branched DNA or blocked replication forks.</text>
</comment>
<evidence type="ECO:0000256" key="11">
    <source>
        <dbReference type="HAMAP-Rule" id="MF_01498"/>
    </source>
</evidence>
<dbReference type="PRINTS" id="PR01874">
    <property type="entry name" value="DNAREPAIRADA"/>
</dbReference>
<comment type="domain">
    <text evidence="11">The middle region has homology to RecA with ATPase motifs including the RadA KNRFG motif, while the C-terminus is homologous to Lon protease.</text>
</comment>
<protein>
    <recommendedName>
        <fullName evidence="11 12">DNA repair protein RadA</fullName>
    </recommendedName>
</protein>
<evidence type="ECO:0000256" key="9">
    <source>
        <dbReference type="ARBA" id="ARBA00023125"/>
    </source>
</evidence>
<evidence type="ECO:0000256" key="7">
    <source>
        <dbReference type="ARBA" id="ARBA00022840"/>
    </source>
</evidence>